<feature type="compositionally biased region" description="Polar residues" evidence="2">
    <location>
        <begin position="149"/>
        <end position="163"/>
    </location>
</feature>
<feature type="region of interest" description="Disordered" evidence="2">
    <location>
        <begin position="315"/>
        <end position="352"/>
    </location>
</feature>
<feature type="compositionally biased region" description="Polar residues" evidence="2">
    <location>
        <begin position="340"/>
        <end position="352"/>
    </location>
</feature>
<evidence type="ECO:0000256" key="2">
    <source>
        <dbReference type="SAM" id="MobiDB-lite"/>
    </source>
</evidence>
<protein>
    <submittedName>
        <fullName evidence="3">Uncharacterized protein</fullName>
    </submittedName>
</protein>
<dbReference type="Proteomes" id="UP000712281">
    <property type="component" value="Unassembled WGS sequence"/>
</dbReference>
<feature type="region of interest" description="Disordered" evidence="2">
    <location>
        <begin position="38"/>
        <end position="201"/>
    </location>
</feature>
<organism evidence="3 4">
    <name type="scientific">Brassica cretica</name>
    <name type="common">Mustard</name>
    <dbReference type="NCBI Taxonomy" id="69181"/>
    <lineage>
        <taxon>Eukaryota</taxon>
        <taxon>Viridiplantae</taxon>
        <taxon>Streptophyta</taxon>
        <taxon>Embryophyta</taxon>
        <taxon>Tracheophyta</taxon>
        <taxon>Spermatophyta</taxon>
        <taxon>Magnoliopsida</taxon>
        <taxon>eudicotyledons</taxon>
        <taxon>Gunneridae</taxon>
        <taxon>Pentapetalae</taxon>
        <taxon>rosids</taxon>
        <taxon>malvids</taxon>
        <taxon>Brassicales</taxon>
        <taxon>Brassicaceae</taxon>
        <taxon>Brassiceae</taxon>
        <taxon>Brassica</taxon>
    </lineage>
</organism>
<evidence type="ECO:0000256" key="1">
    <source>
        <dbReference type="SAM" id="Coils"/>
    </source>
</evidence>
<feature type="compositionally biased region" description="Polar residues" evidence="2">
    <location>
        <begin position="49"/>
        <end position="70"/>
    </location>
</feature>
<gene>
    <name evidence="3" type="ORF">F2Q68_00038772</name>
</gene>
<name>A0A8S9MGK4_BRACR</name>
<dbReference type="EMBL" id="QGKW02000007">
    <property type="protein sequence ID" value="KAF2617061.1"/>
    <property type="molecule type" value="Genomic_DNA"/>
</dbReference>
<sequence length="424" mass="47233">MTTLIDEIRSQRIANQAIANRLDQAERELAEHQAANIRERNQTLLDPLRTTSNPQSTGLFGTPEIPSSRSGRYAGENSQRPPPQDMTHRSISYSGLDVIDNGLQRPQSTPIQFQNGSTERASDSEIQPKGQSPNKQKRQGDRTRITELSPPSQDRSLPINQTAVPERTGARVWNRPGDRSSSEDLTRSQSRPISPTPLAQTRGELTELRGMMTTLIDEIRSQRIANQAITNRMDQAERELAEHRAASIRERNQTLLDPLRTTSNPQSTGLFGTPEIPSALSGRYVGENLQRPPPQGMTQRSLSYSGLDEIDTGLQHPRSTPIQFQNGLTERQGEPRTRISPPNHSIPENRTPSATRTFHQAGQQVASHDKLETINNGSKTWDTPTRDLCPCFPLLALILKLGYKRAIRTLSVLTLKRAAESYGP</sequence>
<dbReference type="AlphaFoldDB" id="A0A8S9MGK4"/>
<feature type="compositionally biased region" description="Polar residues" evidence="2">
    <location>
        <begin position="187"/>
        <end position="199"/>
    </location>
</feature>
<comment type="caution">
    <text evidence="3">The sequence shown here is derived from an EMBL/GenBank/DDBJ whole genome shotgun (WGS) entry which is preliminary data.</text>
</comment>
<feature type="compositionally biased region" description="Polar residues" evidence="2">
    <location>
        <begin position="104"/>
        <end position="119"/>
    </location>
</feature>
<reference evidence="3" key="1">
    <citation type="submission" date="2019-12" db="EMBL/GenBank/DDBJ databases">
        <title>Genome sequencing and annotation of Brassica cretica.</title>
        <authorList>
            <person name="Studholme D.J."/>
            <person name="Sarris P.F."/>
        </authorList>
    </citation>
    <scope>NUCLEOTIDE SEQUENCE</scope>
    <source>
        <strain evidence="3">PFS-001/15</strain>
        <tissue evidence="3">Leaf</tissue>
    </source>
</reference>
<keyword evidence="1" id="KW-0175">Coiled coil</keyword>
<feature type="compositionally biased region" description="Basic and acidic residues" evidence="2">
    <location>
        <begin position="176"/>
        <end position="186"/>
    </location>
</feature>
<evidence type="ECO:0000313" key="3">
    <source>
        <dbReference type="EMBL" id="KAF2617061.1"/>
    </source>
</evidence>
<feature type="coiled-coil region" evidence="1">
    <location>
        <begin position="219"/>
        <end position="253"/>
    </location>
</feature>
<proteinExistence type="predicted"/>
<evidence type="ECO:0000313" key="4">
    <source>
        <dbReference type="Proteomes" id="UP000712281"/>
    </source>
</evidence>
<accession>A0A8S9MGK4</accession>
<feature type="compositionally biased region" description="Polar residues" evidence="2">
    <location>
        <begin position="317"/>
        <end position="329"/>
    </location>
</feature>